<feature type="region of interest" description="Disordered" evidence="1">
    <location>
        <begin position="610"/>
        <end position="630"/>
    </location>
</feature>
<evidence type="ECO:0000256" key="2">
    <source>
        <dbReference type="SAM" id="Phobius"/>
    </source>
</evidence>
<protein>
    <recommendedName>
        <fullName evidence="5">Caspase domain-containing protein</fullName>
    </recommendedName>
</protein>
<dbReference type="EMBL" id="JAFIDN010000013">
    <property type="protein sequence ID" value="MBP3193695.1"/>
    <property type="molecule type" value="Genomic_DNA"/>
</dbReference>
<keyword evidence="4" id="KW-1185">Reference proteome</keyword>
<proteinExistence type="predicted"/>
<evidence type="ECO:0000256" key="1">
    <source>
        <dbReference type="SAM" id="MobiDB-lite"/>
    </source>
</evidence>
<organism evidence="3 4">
    <name type="scientific">Natronogracilivirga saccharolytica</name>
    <dbReference type="NCBI Taxonomy" id="2812953"/>
    <lineage>
        <taxon>Bacteria</taxon>
        <taxon>Pseudomonadati</taxon>
        <taxon>Balneolota</taxon>
        <taxon>Balneolia</taxon>
        <taxon>Balneolales</taxon>
        <taxon>Cyclonatronaceae</taxon>
        <taxon>Natronogracilivirga</taxon>
    </lineage>
</organism>
<comment type="caution">
    <text evidence="3">The sequence shown here is derived from an EMBL/GenBank/DDBJ whole genome shotgun (WGS) entry which is preliminary data.</text>
</comment>
<keyword evidence="2" id="KW-0812">Transmembrane</keyword>
<dbReference type="RefSeq" id="WP_210513153.1">
    <property type="nucleotide sequence ID" value="NZ_JAFIDN010000013.1"/>
</dbReference>
<dbReference type="Proteomes" id="UP000673975">
    <property type="component" value="Unassembled WGS sequence"/>
</dbReference>
<sequence>MQDIEFNSMPDCSGFYRNGFPVAAVLLIFFFAGCTTTSWVVDDETARDYDSRTVVSDSVYFQQSGAPSPQNPVLELDFLLSTKAEYNEHLISRRYIQQYRPRYGYLALGMTGMGIGLYLANTSVIDADKLSTRDRALLNSAALSIGLASYFSMKPVGEARPAGEKRQLQKTGTIVEHDTIPAELPEDAAATLSIHRGDSVLVSDENLAFEENRLAVNIPEKSGLQQLDAGDTLSLDITVSYEEHRFRSRIPVSDFMQEFVVTDSSDVPVRSSPALISNNIIRHAGAESRFPFLTDLNDGWFRILKSGEAAYIQKEKVSRVWRVADVTESDHLVVQSDRPVFGDLEVERNLPDNQRTNPDAIAVIIANGTYEDPVRILPHADRVAELAASYFRDAAGLYSDNIVILEDMSRDDMLQFIDDGDSLKIGGRHLSAEESDFYFYYYGHAFTDEEDSLFLLPVDYDPGDREERYVSFEALADAIGALHTRSSLIVMDTDWSRASVFGQEVSGEIRGRDQAVDELSRKLTGGRENTALFWASEPGEISGPYSGPNDRVQYPYDLFTWYFFKSIQDGFRTAGEISDYLERNVPFTSRRLHDRSQNPLFFGNRDLILIPDTSEPEGGEDEQADMESLE</sequence>
<feature type="transmembrane region" description="Helical" evidence="2">
    <location>
        <begin position="20"/>
        <end position="41"/>
    </location>
</feature>
<feature type="transmembrane region" description="Helical" evidence="2">
    <location>
        <begin position="103"/>
        <end position="120"/>
    </location>
</feature>
<feature type="compositionally biased region" description="Acidic residues" evidence="1">
    <location>
        <begin position="614"/>
        <end position="630"/>
    </location>
</feature>
<keyword evidence="2" id="KW-1133">Transmembrane helix</keyword>
<keyword evidence="2" id="KW-0472">Membrane</keyword>
<evidence type="ECO:0008006" key="5">
    <source>
        <dbReference type="Google" id="ProtNLM"/>
    </source>
</evidence>
<accession>A0A8J7RMJ4</accession>
<dbReference type="AlphaFoldDB" id="A0A8J7RMJ4"/>
<name>A0A8J7RMJ4_9BACT</name>
<reference evidence="3" key="1">
    <citation type="submission" date="2021-02" db="EMBL/GenBank/DDBJ databases">
        <title>Natronogracilivirga saccharolytica gen. nov. sp. nov. a new anaerobic, haloalkiliphilic carbohydrate-fermenting bacterium from soda lake and proposing of Cyclonatronumiaceae fam. nov. in the phylum Balneolaeota.</title>
        <authorList>
            <person name="Zhilina T.N."/>
            <person name="Sorokin D.Y."/>
            <person name="Zavarzina D.G."/>
            <person name="Toshchakov S.V."/>
            <person name="Kublanov I.V."/>
        </authorList>
    </citation>
    <scope>NUCLEOTIDE SEQUENCE</scope>
    <source>
        <strain evidence="3">Z-1702</strain>
    </source>
</reference>
<gene>
    <name evidence="3" type="ORF">NATSA_13545</name>
</gene>
<evidence type="ECO:0000313" key="3">
    <source>
        <dbReference type="EMBL" id="MBP3193695.1"/>
    </source>
</evidence>
<evidence type="ECO:0000313" key="4">
    <source>
        <dbReference type="Proteomes" id="UP000673975"/>
    </source>
</evidence>
<dbReference type="Gene3D" id="3.40.50.1460">
    <property type="match status" value="1"/>
</dbReference>